<dbReference type="Gene3D" id="3.20.20.70">
    <property type="entry name" value="Aldolase class I"/>
    <property type="match status" value="1"/>
</dbReference>
<dbReference type="GO" id="GO:0046872">
    <property type="term" value="F:metal ion binding"/>
    <property type="evidence" value="ECO:0007669"/>
    <property type="project" value="UniProtKB-KW"/>
</dbReference>
<dbReference type="InterPro" id="IPR007197">
    <property type="entry name" value="rSAM"/>
</dbReference>
<dbReference type="SMART" id="SM00729">
    <property type="entry name" value="Elp3"/>
    <property type="match status" value="1"/>
</dbReference>
<dbReference type="GO" id="GO:0051536">
    <property type="term" value="F:iron-sulfur cluster binding"/>
    <property type="evidence" value="ECO:0007669"/>
    <property type="project" value="UniProtKB-KW"/>
</dbReference>
<organism evidence="6 7">
    <name type="scientific">Roseburia zhanii</name>
    <dbReference type="NCBI Taxonomy" id="2763064"/>
    <lineage>
        <taxon>Bacteria</taxon>
        <taxon>Bacillati</taxon>
        <taxon>Bacillota</taxon>
        <taxon>Clostridia</taxon>
        <taxon>Lachnospirales</taxon>
        <taxon>Lachnospiraceae</taxon>
        <taxon>Roseburia</taxon>
    </lineage>
</organism>
<keyword evidence="4" id="KW-0411">Iron-sulfur</keyword>
<proteinExistence type="predicted"/>
<dbReference type="CDD" id="cd21128">
    <property type="entry name" value="SPASM_rSAM"/>
    <property type="match status" value="1"/>
</dbReference>
<dbReference type="Proteomes" id="UP000606720">
    <property type="component" value="Unassembled WGS sequence"/>
</dbReference>
<dbReference type="InterPro" id="IPR006638">
    <property type="entry name" value="Elp3/MiaA/NifB-like_rSAM"/>
</dbReference>
<dbReference type="GO" id="GO:0003824">
    <property type="term" value="F:catalytic activity"/>
    <property type="evidence" value="ECO:0007669"/>
    <property type="project" value="InterPro"/>
</dbReference>
<evidence type="ECO:0000256" key="2">
    <source>
        <dbReference type="ARBA" id="ARBA00022723"/>
    </source>
</evidence>
<gene>
    <name evidence="6" type="ORF">H8S17_02190</name>
</gene>
<dbReference type="SFLD" id="SFLDS00029">
    <property type="entry name" value="Radical_SAM"/>
    <property type="match status" value="1"/>
</dbReference>
<name>A0A923LN56_9FIRM</name>
<dbReference type="EMBL" id="JACOPH010000001">
    <property type="protein sequence ID" value="MBC5713029.1"/>
    <property type="molecule type" value="Genomic_DNA"/>
</dbReference>
<evidence type="ECO:0000256" key="3">
    <source>
        <dbReference type="ARBA" id="ARBA00023004"/>
    </source>
</evidence>
<dbReference type="Pfam" id="PF04055">
    <property type="entry name" value="Radical_SAM"/>
    <property type="match status" value="1"/>
</dbReference>
<dbReference type="SUPFAM" id="SSF102114">
    <property type="entry name" value="Radical SAM enzymes"/>
    <property type="match status" value="1"/>
</dbReference>
<dbReference type="PANTHER" id="PTHR43524:SF1">
    <property type="entry name" value="RADICAL SAM SUPERFAMILY PROTEIN"/>
    <property type="match status" value="1"/>
</dbReference>
<accession>A0A923LN56</accession>
<dbReference type="PROSITE" id="PS51918">
    <property type="entry name" value="RADICAL_SAM"/>
    <property type="match status" value="1"/>
</dbReference>
<dbReference type="AlphaFoldDB" id="A0A923LN56"/>
<dbReference type="InterPro" id="IPR058240">
    <property type="entry name" value="rSAM_sf"/>
</dbReference>
<sequence length="466" mass="53289">MNTMTHAAGRLAFSTGIDAILRDVKKNREEGIIKLVDLMEKYMSGEKLDINYDTVREMFCDKDCTLNKYTNRLLDEIDPHVLKTTALNLGYEAFFYGTKTIRKMRTIHHCNIPWLILMDPTSACNLHCTGCWAAEYGNRLNLSLEEMDHVVTQGKELGTYLYMFTGGEPLVRKADLIKLCEKHKDCAFLAFTNGTLVDEEFCKQMQKAGNLYLAISLEGFSEVNDLRRGEGVFAKVMDAMTLLKQHGLIFGTSICYTSKNIETVTSDEFIDLIIENGCRYALYFHYMPVGNDADVSLLPSVSQRKYIYKRVREIRDMKHGKGLFTMDFQNDGEFVGGCIAGGRNYFHINANGDAEPCVFIHYSGANIRTNTLLECLKQPLFMEYYNNQPFNENHLRPCPMLENPEILQRMVAKTGAKSTDLQSPESAEHLCEKCHAYAKEWAVSADQLWKESKHIKHAYENYKQKE</sequence>
<dbReference type="SFLD" id="SFLDG01067">
    <property type="entry name" value="SPASM/twitch_domain_containing"/>
    <property type="match status" value="1"/>
</dbReference>
<evidence type="ECO:0000259" key="5">
    <source>
        <dbReference type="PROSITE" id="PS51918"/>
    </source>
</evidence>
<dbReference type="InterPro" id="IPR013785">
    <property type="entry name" value="Aldolase_TIM"/>
</dbReference>
<reference evidence="6" key="1">
    <citation type="submission" date="2020-08" db="EMBL/GenBank/DDBJ databases">
        <title>Genome public.</title>
        <authorList>
            <person name="Liu C."/>
            <person name="Sun Q."/>
        </authorList>
    </citation>
    <scope>NUCLEOTIDE SEQUENCE</scope>
    <source>
        <strain evidence="6">BX1005</strain>
    </source>
</reference>
<keyword evidence="3" id="KW-0408">Iron</keyword>
<dbReference type="RefSeq" id="WP_186866037.1">
    <property type="nucleotide sequence ID" value="NZ_JACOPH010000001.1"/>
</dbReference>
<dbReference type="PANTHER" id="PTHR43524">
    <property type="entry name" value="RADICAL SAM SUPERFAMILY PROTEIN"/>
    <property type="match status" value="1"/>
</dbReference>
<keyword evidence="1" id="KW-0949">S-adenosyl-L-methionine</keyword>
<evidence type="ECO:0000256" key="4">
    <source>
        <dbReference type="ARBA" id="ARBA00023014"/>
    </source>
</evidence>
<dbReference type="CDD" id="cd01335">
    <property type="entry name" value="Radical_SAM"/>
    <property type="match status" value="1"/>
</dbReference>
<evidence type="ECO:0000313" key="6">
    <source>
        <dbReference type="EMBL" id="MBC5713029.1"/>
    </source>
</evidence>
<keyword evidence="7" id="KW-1185">Reference proteome</keyword>
<keyword evidence="2" id="KW-0479">Metal-binding</keyword>
<feature type="domain" description="Radical SAM core" evidence="5">
    <location>
        <begin position="108"/>
        <end position="324"/>
    </location>
</feature>
<evidence type="ECO:0000313" key="7">
    <source>
        <dbReference type="Proteomes" id="UP000606720"/>
    </source>
</evidence>
<evidence type="ECO:0000256" key="1">
    <source>
        <dbReference type="ARBA" id="ARBA00022691"/>
    </source>
</evidence>
<comment type="caution">
    <text evidence="6">The sequence shown here is derived from an EMBL/GenBank/DDBJ whole genome shotgun (WGS) entry which is preliminary data.</text>
</comment>
<protein>
    <submittedName>
        <fullName evidence="6">Radical SAM protein</fullName>
    </submittedName>
</protein>